<sequence length="344" mass="39263">MNISRSLITIPLKYNNCLFHTSSFFNGEGKVMRKIMGDTKKKKFKYHEAPLLPTPSTFTVGAYEGKRSSNSRRVNVLNKLFMRYITDLMSTGECSSAFVGHGIEINHVQITADFSCVRIYWSANSENEAIEDILNKNVGLLRHELAQLKVVGVIPRLQFVKDKQSARLALVDKLLAKADYGDDYVPVDLTAKVKTELQLNTTLDPYIKLKIEKLEDTVANGEYDDLPPMPNNVFGLNHAKIREQIENATKKSKALHRIQPLEEMEPSTLLNVNPINFASEAEEKEAFRLFLQKQQITKSKMEKLMKKHIADLERVEEEWIQPDVGNDVTEESDFVDDDYDSFTK</sequence>
<dbReference type="Proteomes" id="UP001329430">
    <property type="component" value="Chromosome 2"/>
</dbReference>
<keyword evidence="2" id="KW-1185">Reference proteome</keyword>
<protein>
    <recommendedName>
        <fullName evidence="3">Ribosome-binding factor A</fullName>
    </recommendedName>
</protein>
<dbReference type="GO" id="GO:0006364">
    <property type="term" value="P:rRNA processing"/>
    <property type="evidence" value="ECO:0007669"/>
    <property type="project" value="InterPro"/>
</dbReference>
<evidence type="ECO:0000313" key="1">
    <source>
        <dbReference type="EMBL" id="KAK5648959.1"/>
    </source>
</evidence>
<evidence type="ECO:0008006" key="3">
    <source>
        <dbReference type="Google" id="ProtNLM"/>
    </source>
</evidence>
<dbReference type="SUPFAM" id="SSF89919">
    <property type="entry name" value="Ribosome-binding factor A, RbfA"/>
    <property type="match status" value="1"/>
</dbReference>
<comment type="caution">
    <text evidence="1">The sequence shown here is derived from an EMBL/GenBank/DDBJ whole genome shotgun (WGS) entry which is preliminary data.</text>
</comment>
<dbReference type="EMBL" id="JAVRBK010000002">
    <property type="protein sequence ID" value="KAK5648959.1"/>
    <property type="molecule type" value="Genomic_DNA"/>
</dbReference>
<name>A0AAN7VS60_9COLE</name>
<evidence type="ECO:0000313" key="2">
    <source>
        <dbReference type="Proteomes" id="UP001329430"/>
    </source>
</evidence>
<organism evidence="1 2">
    <name type="scientific">Pyrocoelia pectoralis</name>
    <dbReference type="NCBI Taxonomy" id="417401"/>
    <lineage>
        <taxon>Eukaryota</taxon>
        <taxon>Metazoa</taxon>
        <taxon>Ecdysozoa</taxon>
        <taxon>Arthropoda</taxon>
        <taxon>Hexapoda</taxon>
        <taxon>Insecta</taxon>
        <taxon>Pterygota</taxon>
        <taxon>Neoptera</taxon>
        <taxon>Endopterygota</taxon>
        <taxon>Coleoptera</taxon>
        <taxon>Polyphaga</taxon>
        <taxon>Elateriformia</taxon>
        <taxon>Elateroidea</taxon>
        <taxon>Lampyridae</taxon>
        <taxon>Lampyrinae</taxon>
        <taxon>Pyrocoelia</taxon>
    </lineage>
</organism>
<dbReference type="InterPro" id="IPR015946">
    <property type="entry name" value="KH_dom-like_a/b"/>
</dbReference>
<dbReference type="Pfam" id="PF02033">
    <property type="entry name" value="RBFA"/>
    <property type="match status" value="1"/>
</dbReference>
<dbReference type="InterPro" id="IPR000238">
    <property type="entry name" value="RbfA"/>
</dbReference>
<dbReference type="AlphaFoldDB" id="A0AAN7VS60"/>
<gene>
    <name evidence="1" type="ORF">RI129_003851</name>
</gene>
<dbReference type="Gene3D" id="3.30.300.20">
    <property type="match status" value="1"/>
</dbReference>
<dbReference type="PANTHER" id="PTHR14725">
    <property type="entry name" value="RIBOSOME-BINDING FACTOR A, MITOCHONDRIAL-RELATED"/>
    <property type="match status" value="1"/>
</dbReference>
<dbReference type="InterPro" id="IPR023799">
    <property type="entry name" value="RbfA_dom_sf"/>
</dbReference>
<dbReference type="InterPro" id="IPR039212">
    <property type="entry name" value="RBFA_mitochondrial"/>
</dbReference>
<reference evidence="1 2" key="1">
    <citation type="journal article" date="2024" name="Insects">
        <title>An Improved Chromosome-Level Genome Assembly of the Firefly Pyrocoelia pectoralis.</title>
        <authorList>
            <person name="Fu X."/>
            <person name="Meyer-Rochow V.B."/>
            <person name="Ballantyne L."/>
            <person name="Zhu X."/>
        </authorList>
    </citation>
    <scope>NUCLEOTIDE SEQUENCE [LARGE SCALE GENOMIC DNA]</scope>
    <source>
        <strain evidence="1">XCY_ONT2</strain>
    </source>
</reference>
<proteinExistence type="predicted"/>
<accession>A0AAN7VS60</accession>
<dbReference type="PANTHER" id="PTHR14725:SF0">
    <property type="entry name" value="RIBOSOME-BINDING FACTOR A, MITOCHONDRIAL-RELATED"/>
    <property type="match status" value="1"/>
</dbReference>